<dbReference type="InterPro" id="IPR017592">
    <property type="entry name" value="Pilus_assmbl_Flp-typ_CpaB"/>
</dbReference>
<dbReference type="InterPro" id="IPR031571">
    <property type="entry name" value="RcpC_dom"/>
</dbReference>
<dbReference type="HOGENOM" id="CLU_657017_0_0_0"/>
<evidence type="ECO:0000256" key="1">
    <source>
        <dbReference type="SAM" id="MobiDB-lite"/>
    </source>
</evidence>
<dbReference type="OrthoDB" id="281109at2"/>
<evidence type="ECO:0000313" key="3">
    <source>
        <dbReference type="EMBL" id="ADY59135.1"/>
    </source>
</evidence>
<dbReference type="Pfam" id="PF16976">
    <property type="entry name" value="RcpC"/>
    <property type="match status" value="1"/>
</dbReference>
<feature type="region of interest" description="Disordered" evidence="1">
    <location>
        <begin position="365"/>
        <end position="418"/>
    </location>
</feature>
<protein>
    <submittedName>
        <fullName evidence="3">Flp pilus assembly protein CpaB</fullName>
    </submittedName>
</protein>
<dbReference type="EMBL" id="CP002546">
    <property type="protein sequence ID" value="ADY59135.1"/>
    <property type="molecule type" value="Genomic_DNA"/>
</dbReference>
<feature type="region of interest" description="Disordered" evidence="1">
    <location>
        <begin position="313"/>
        <end position="351"/>
    </location>
</feature>
<feature type="domain" description="SAF" evidence="2">
    <location>
        <begin position="39"/>
        <end position="101"/>
    </location>
</feature>
<dbReference type="SMART" id="SM00858">
    <property type="entry name" value="SAF"/>
    <property type="match status" value="1"/>
</dbReference>
<evidence type="ECO:0000313" key="4">
    <source>
        <dbReference type="Proteomes" id="UP000006860"/>
    </source>
</evidence>
<sequence length="418" mass="45117">MKMKTILVLAFAVGCGLIAMVGVQQMIAQQSNKDQNQTVEVLVAAQDISPGVLLNQANCAFKKLPVEGVPSDAVRSKEEYAERGLLVPVMAGDIIRKSKLGARGEIAASASIPAGMRTVSIQVNDTKTHSGLLQPGDRVDLQVTYEVRTSEGFRVTKTAILLEYIEVFASDAFRNLEAGESKEIKAKNITLLVTPDQANFIQLANTKGELVPIMRSRADSHLITPEGVDAQVIAELKTGMDHDSIDPLGKEDKQEEKQPEPQKASSSFADFLNNLPKMELPKPQSEDLEPQVDDSWTITIYAGEDIITQDVSLSGNVSGPLPKPAKKAAKQPVKQKQPEANLETSVPENLPELNDELTEALPQEMSQSLKGMLDTLWSGGKKPVQPIQPPPGDGRAGDEEPGTFDPRSIPQGSAETAL</sequence>
<proteinExistence type="predicted"/>
<dbReference type="RefSeq" id="WP_013627863.1">
    <property type="nucleotide sequence ID" value="NC_015174.1"/>
</dbReference>
<keyword evidence="4" id="KW-1185">Reference proteome</keyword>
<feature type="compositionally biased region" description="Basic and acidic residues" evidence="1">
    <location>
        <begin position="241"/>
        <end position="260"/>
    </location>
</feature>
<evidence type="ECO:0000259" key="2">
    <source>
        <dbReference type="SMART" id="SM00858"/>
    </source>
</evidence>
<dbReference type="Proteomes" id="UP000006860">
    <property type="component" value="Chromosome"/>
</dbReference>
<dbReference type="NCBIfam" id="TIGR03177">
    <property type="entry name" value="pilus_cpaB"/>
    <property type="match status" value="1"/>
</dbReference>
<feature type="region of interest" description="Disordered" evidence="1">
    <location>
        <begin position="241"/>
        <end position="267"/>
    </location>
</feature>
<dbReference type="eggNOG" id="COG3745">
    <property type="taxonomic scope" value="Bacteria"/>
</dbReference>
<dbReference type="PROSITE" id="PS51257">
    <property type="entry name" value="PROKAR_LIPOPROTEIN"/>
    <property type="match status" value="1"/>
</dbReference>
<dbReference type="KEGG" id="pbs:Plabr_1524"/>
<reference evidence="4" key="1">
    <citation type="submission" date="2011-02" db="EMBL/GenBank/DDBJ databases">
        <title>The complete genome of Planctomyces brasiliensis DSM 5305.</title>
        <authorList>
            <person name="Lucas S."/>
            <person name="Copeland A."/>
            <person name="Lapidus A."/>
            <person name="Bruce D."/>
            <person name="Goodwin L."/>
            <person name="Pitluck S."/>
            <person name="Kyrpides N."/>
            <person name="Mavromatis K."/>
            <person name="Pagani I."/>
            <person name="Ivanova N."/>
            <person name="Ovchinnikova G."/>
            <person name="Lu M."/>
            <person name="Detter J.C."/>
            <person name="Han C."/>
            <person name="Land M."/>
            <person name="Hauser L."/>
            <person name="Markowitz V."/>
            <person name="Cheng J.-F."/>
            <person name="Hugenholtz P."/>
            <person name="Woyke T."/>
            <person name="Wu D."/>
            <person name="Tindall B."/>
            <person name="Pomrenke H.G."/>
            <person name="Brambilla E."/>
            <person name="Klenk H.-P."/>
            <person name="Eisen J.A."/>
        </authorList>
    </citation>
    <scope>NUCLEOTIDE SEQUENCE [LARGE SCALE GENOMIC DNA]</scope>
    <source>
        <strain evidence="4">ATCC 49424 / DSM 5305 / JCM 21570 / NBRC 103401 / IFAM 1448</strain>
    </source>
</reference>
<dbReference type="AlphaFoldDB" id="F0SRL2"/>
<organism evidence="3 4">
    <name type="scientific">Rubinisphaera brasiliensis (strain ATCC 49424 / DSM 5305 / JCM 21570 / IAM 15109 / NBRC 103401 / IFAM 1448)</name>
    <name type="common">Planctomyces brasiliensis</name>
    <dbReference type="NCBI Taxonomy" id="756272"/>
    <lineage>
        <taxon>Bacteria</taxon>
        <taxon>Pseudomonadati</taxon>
        <taxon>Planctomycetota</taxon>
        <taxon>Planctomycetia</taxon>
        <taxon>Planctomycetales</taxon>
        <taxon>Planctomycetaceae</taxon>
        <taxon>Rubinisphaera</taxon>
    </lineage>
</organism>
<dbReference type="CDD" id="cd11614">
    <property type="entry name" value="SAF_CpaB_FlgA_like"/>
    <property type="match status" value="1"/>
</dbReference>
<dbReference type="STRING" id="756272.Plabr_1524"/>
<accession>F0SRL2</accession>
<dbReference type="Pfam" id="PF08666">
    <property type="entry name" value="SAF"/>
    <property type="match status" value="1"/>
</dbReference>
<gene>
    <name evidence="3" type="ordered locus">Plabr_1524</name>
</gene>
<name>F0SRL2_RUBBR</name>
<dbReference type="InterPro" id="IPR013974">
    <property type="entry name" value="SAF"/>
</dbReference>